<reference evidence="2 3" key="1">
    <citation type="journal article" date="2021" name="BMC Genomics">
        <title>Datura genome reveals duplications of psychoactive alkaloid biosynthetic genes and high mutation rate following tissue culture.</title>
        <authorList>
            <person name="Rajewski A."/>
            <person name="Carter-House D."/>
            <person name="Stajich J."/>
            <person name="Litt A."/>
        </authorList>
    </citation>
    <scope>NUCLEOTIDE SEQUENCE [LARGE SCALE GENOMIC DNA]</scope>
    <source>
        <strain evidence="2">AR-01</strain>
    </source>
</reference>
<keyword evidence="3" id="KW-1185">Reference proteome</keyword>
<protein>
    <submittedName>
        <fullName evidence="2">Uncharacterized protein</fullName>
    </submittedName>
</protein>
<feature type="compositionally biased region" description="Basic and acidic residues" evidence="1">
    <location>
        <begin position="59"/>
        <end position="71"/>
    </location>
</feature>
<feature type="compositionally biased region" description="Basic and acidic residues" evidence="1">
    <location>
        <begin position="88"/>
        <end position="98"/>
    </location>
</feature>
<proteinExistence type="predicted"/>
<feature type="compositionally biased region" description="Polar residues" evidence="1">
    <location>
        <begin position="8"/>
        <end position="37"/>
    </location>
</feature>
<feature type="compositionally biased region" description="Polar residues" evidence="1">
    <location>
        <begin position="47"/>
        <end position="57"/>
    </location>
</feature>
<name>A0ABS8UTV5_DATST</name>
<feature type="region of interest" description="Disordered" evidence="1">
    <location>
        <begin position="1"/>
        <end position="129"/>
    </location>
</feature>
<dbReference type="EMBL" id="JACEIK010002654">
    <property type="protein sequence ID" value="MCD9638231.1"/>
    <property type="molecule type" value="Genomic_DNA"/>
</dbReference>
<comment type="caution">
    <text evidence="2">The sequence shown here is derived from an EMBL/GenBank/DDBJ whole genome shotgun (WGS) entry which is preliminary data.</text>
</comment>
<accession>A0ABS8UTV5</accession>
<evidence type="ECO:0000313" key="2">
    <source>
        <dbReference type="EMBL" id="MCD9638231.1"/>
    </source>
</evidence>
<gene>
    <name evidence="2" type="ORF">HAX54_022080</name>
</gene>
<organism evidence="2 3">
    <name type="scientific">Datura stramonium</name>
    <name type="common">Jimsonweed</name>
    <name type="synonym">Common thornapple</name>
    <dbReference type="NCBI Taxonomy" id="4076"/>
    <lineage>
        <taxon>Eukaryota</taxon>
        <taxon>Viridiplantae</taxon>
        <taxon>Streptophyta</taxon>
        <taxon>Embryophyta</taxon>
        <taxon>Tracheophyta</taxon>
        <taxon>Spermatophyta</taxon>
        <taxon>Magnoliopsida</taxon>
        <taxon>eudicotyledons</taxon>
        <taxon>Gunneridae</taxon>
        <taxon>Pentapetalae</taxon>
        <taxon>asterids</taxon>
        <taxon>lamiids</taxon>
        <taxon>Solanales</taxon>
        <taxon>Solanaceae</taxon>
        <taxon>Solanoideae</taxon>
        <taxon>Datureae</taxon>
        <taxon>Datura</taxon>
    </lineage>
</organism>
<feature type="compositionally biased region" description="Polar residues" evidence="1">
    <location>
        <begin position="113"/>
        <end position="129"/>
    </location>
</feature>
<sequence length="129" mass="14513">MVQMGSKFVQNSSSEQAINRGSSQVQVLETDQAQKLSSSHKKDEDIQQMQLQRSLTGERTLEDGKEHDQSSKSKSKNKLRKKRRDALKKKMEQQKENSKGNPSLIDDNLGSPIPSNQDTIVSQKSKINS</sequence>
<feature type="compositionally biased region" description="Basic residues" evidence="1">
    <location>
        <begin position="73"/>
        <end position="87"/>
    </location>
</feature>
<evidence type="ECO:0000313" key="3">
    <source>
        <dbReference type="Proteomes" id="UP000823775"/>
    </source>
</evidence>
<dbReference type="Proteomes" id="UP000823775">
    <property type="component" value="Unassembled WGS sequence"/>
</dbReference>
<evidence type="ECO:0000256" key="1">
    <source>
        <dbReference type="SAM" id="MobiDB-lite"/>
    </source>
</evidence>